<evidence type="ECO:0000313" key="2">
    <source>
        <dbReference type="Proteomes" id="UP000586827"/>
    </source>
</evidence>
<dbReference type="SUPFAM" id="SSF52540">
    <property type="entry name" value="P-loop containing nucleoside triphosphate hydrolases"/>
    <property type="match status" value="1"/>
</dbReference>
<name>A0A849C0B9_9NOCA</name>
<accession>A0A849C0B9</accession>
<dbReference type="AlphaFoldDB" id="A0A849C0B9"/>
<dbReference type="RefSeq" id="WP_067518484.1">
    <property type="nucleotide sequence ID" value="NZ_JABELX010000007.1"/>
</dbReference>
<evidence type="ECO:0000313" key="1">
    <source>
        <dbReference type="EMBL" id="NNH72044.1"/>
    </source>
</evidence>
<protein>
    <submittedName>
        <fullName evidence="1">AAA family ATPase</fullName>
    </submittedName>
</protein>
<dbReference type="EMBL" id="JABELX010000007">
    <property type="protein sequence ID" value="NNH72044.1"/>
    <property type="molecule type" value="Genomic_DNA"/>
</dbReference>
<comment type="caution">
    <text evidence="1">The sequence shown here is derived from an EMBL/GenBank/DDBJ whole genome shotgun (WGS) entry which is preliminary data.</text>
</comment>
<proteinExistence type="predicted"/>
<dbReference type="InterPro" id="IPR027417">
    <property type="entry name" value="P-loop_NTPase"/>
</dbReference>
<keyword evidence="2" id="KW-1185">Reference proteome</keyword>
<dbReference type="Pfam" id="PF13671">
    <property type="entry name" value="AAA_33"/>
    <property type="match status" value="1"/>
</dbReference>
<sequence length="175" mass="19259">MDKLLVLINGLPASGKSTLGRALADTLGAQFLSKDIFKEALASCLDNAETIPDLGAVAMEAIWALARATPLPVVIDSWWFKPRDLHFAEAGIKQIQPDRAVEIWCDVPPEVAKARYRARRRAPLFQDQHHLVADWRVWAEQAAPLGLTPTVIVDTTRPIDCTDLADRIASATALR</sequence>
<dbReference type="Gene3D" id="3.40.50.300">
    <property type="entry name" value="P-loop containing nucleotide triphosphate hydrolases"/>
    <property type="match status" value="1"/>
</dbReference>
<gene>
    <name evidence="1" type="ORF">HLB23_19645</name>
</gene>
<dbReference type="Proteomes" id="UP000586827">
    <property type="component" value="Unassembled WGS sequence"/>
</dbReference>
<reference evidence="1 2" key="1">
    <citation type="submission" date="2020-05" db="EMBL/GenBank/DDBJ databases">
        <title>MicrobeNet Type strains.</title>
        <authorList>
            <person name="Nicholson A.C."/>
        </authorList>
    </citation>
    <scope>NUCLEOTIDE SEQUENCE [LARGE SCALE GENOMIC DNA]</scope>
    <source>
        <strain evidence="1 2">JCM 3224</strain>
    </source>
</reference>
<organism evidence="1 2">
    <name type="scientific">Nocardia uniformis</name>
    <dbReference type="NCBI Taxonomy" id="53432"/>
    <lineage>
        <taxon>Bacteria</taxon>
        <taxon>Bacillati</taxon>
        <taxon>Actinomycetota</taxon>
        <taxon>Actinomycetes</taxon>
        <taxon>Mycobacteriales</taxon>
        <taxon>Nocardiaceae</taxon>
        <taxon>Nocardia</taxon>
    </lineage>
</organism>